<reference evidence="2 4" key="2">
    <citation type="journal article" date="2014" name="BMC Genomics">
        <title>An improved genome release (version Mt4.0) for the model legume Medicago truncatula.</title>
        <authorList>
            <person name="Tang H."/>
            <person name="Krishnakumar V."/>
            <person name="Bidwell S."/>
            <person name="Rosen B."/>
            <person name="Chan A."/>
            <person name="Zhou S."/>
            <person name="Gentzbittel L."/>
            <person name="Childs K.L."/>
            <person name="Yandell M."/>
            <person name="Gundlach H."/>
            <person name="Mayer K.F."/>
            <person name="Schwartz D.C."/>
            <person name="Town C.D."/>
        </authorList>
    </citation>
    <scope>GENOME REANNOTATION</scope>
    <source>
        <strain evidence="2">A17</strain>
        <strain evidence="3 4">cv. Jemalong A17</strain>
    </source>
</reference>
<evidence type="ECO:0000313" key="4">
    <source>
        <dbReference type="Proteomes" id="UP000002051"/>
    </source>
</evidence>
<dbReference type="EnsemblPlants" id="KEH26544">
    <property type="protein sequence ID" value="KEH26544"/>
    <property type="gene ID" value="MTR_6g464340"/>
</dbReference>
<dbReference type="PANTHER" id="PTHR33116:SF78">
    <property type="entry name" value="OS12G0587133 PROTEIN"/>
    <property type="match status" value="1"/>
</dbReference>
<dbReference type="STRING" id="3880.A0A072U9S5"/>
<dbReference type="HOGENOM" id="CLU_1557596_0_0_1"/>
<proteinExistence type="predicted"/>
<accession>A0A072U9S5</accession>
<feature type="chain" id="PRO_5014499455" evidence="1">
    <location>
        <begin position="22"/>
        <end position="172"/>
    </location>
</feature>
<keyword evidence="1" id="KW-0732">Signal</keyword>
<gene>
    <name evidence="2" type="ordered locus">MTR_6g464340</name>
</gene>
<dbReference type="EMBL" id="CM001222">
    <property type="protein sequence ID" value="KEH26544.1"/>
    <property type="molecule type" value="Genomic_DNA"/>
</dbReference>
<reference evidence="2 4" key="1">
    <citation type="journal article" date="2011" name="Nature">
        <title>The Medicago genome provides insight into the evolution of rhizobial symbioses.</title>
        <authorList>
            <person name="Young N.D."/>
            <person name="Debelle F."/>
            <person name="Oldroyd G.E."/>
            <person name="Geurts R."/>
            <person name="Cannon S.B."/>
            <person name="Udvardi M.K."/>
            <person name="Benedito V.A."/>
            <person name="Mayer K.F."/>
            <person name="Gouzy J."/>
            <person name="Schoof H."/>
            <person name="Van de Peer Y."/>
            <person name="Proost S."/>
            <person name="Cook D.R."/>
            <person name="Meyers B.C."/>
            <person name="Spannagl M."/>
            <person name="Cheung F."/>
            <person name="De Mita S."/>
            <person name="Krishnakumar V."/>
            <person name="Gundlach H."/>
            <person name="Zhou S."/>
            <person name="Mudge J."/>
            <person name="Bharti A.K."/>
            <person name="Murray J.D."/>
            <person name="Naoumkina M.A."/>
            <person name="Rosen B."/>
            <person name="Silverstein K.A."/>
            <person name="Tang H."/>
            <person name="Rombauts S."/>
            <person name="Zhao P.X."/>
            <person name="Zhou P."/>
            <person name="Barbe V."/>
            <person name="Bardou P."/>
            <person name="Bechner M."/>
            <person name="Bellec A."/>
            <person name="Berger A."/>
            <person name="Berges H."/>
            <person name="Bidwell S."/>
            <person name="Bisseling T."/>
            <person name="Choisne N."/>
            <person name="Couloux A."/>
            <person name="Denny R."/>
            <person name="Deshpande S."/>
            <person name="Dai X."/>
            <person name="Doyle J.J."/>
            <person name="Dudez A.M."/>
            <person name="Farmer A.D."/>
            <person name="Fouteau S."/>
            <person name="Franken C."/>
            <person name="Gibelin C."/>
            <person name="Gish J."/>
            <person name="Goldstein S."/>
            <person name="Gonzalez A.J."/>
            <person name="Green P.J."/>
            <person name="Hallab A."/>
            <person name="Hartog M."/>
            <person name="Hua A."/>
            <person name="Humphray S.J."/>
            <person name="Jeong D.H."/>
            <person name="Jing Y."/>
            <person name="Jocker A."/>
            <person name="Kenton S.M."/>
            <person name="Kim D.J."/>
            <person name="Klee K."/>
            <person name="Lai H."/>
            <person name="Lang C."/>
            <person name="Lin S."/>
            <person name="Macmil S.L."/>
            <person name="Magdelenat G."/>
            <person name="Matthews L."/>
            <person name="McCorrison J."/>
            <person name="Monaghan E.L."/>
            <person name="Mun J.H."/>
            <person name="Najar F.Z."/>
            <person name="Nicholson C."/>
            <person name="Noirot C."/>
            <person name="O'Bleness M."/>
            <person name="Paule C.R."/>
            <person name="Poulain J."/>
            <person name="Prion F."/>
            <person name="Qin B."/>
            <person name="Qu C."/>
            <person name="Retzel E.F."/>
            <person name="Riddle C."/>
            <person name="Sallet E."/>
            <person name="Samain S."/>
            <person name="Samson N."/>
            <person name="Sanders I."/>
            <person name="Saurat O."/>
            <person name="Scarpelli C."/>
            <person name="Schiex T."/>
            <person name="Segurens B."/>
            <person name="Severin A.J."/>
            <person name="Sherrier D.J."/>
            <person name="Shi R."/>
            <person name="Sims S."/>
            <person name="Singer S.R."/>
            <person name="Sinharoy S."/>
            <person name="Sterck L."/>
            <person name="Viollet A."/>
            <person name="Wang B.B."/>
            <person name="Wang K."/>
            <person name="Wang M."/>
            <person name="Wang X."/>
            <person name="Warfsmann J."/>
            <person name="Weissenbach J."/>
            <person name="White D.D."/>
            <person name="White J.D."/>
            <person name="Wiley G.B."/>
            <person name="Wincker P."/>
            <person name="Xing Y."/>
            <person name="Yang L."/>
            <person name="Yao Z."/>
            <person name="Ying F."/>
            <person name="Zhai J."/>
            <person name="Zhou L."/>
            <person name="Zuber A."/>
            <person name="Denarie J."/>
            <person name="Dixon R.A."/>
            <person name="May G.D."/>
            <person name="Schwartz D.C."/>
            <person name="Rogers J."/>
            <person name="Quetier F."/>
            <person name="Town C.D."/>
            <person name="Roe B.A."/>
        </authorList>
    </citation>
    <scope>NUCLEOTIDE SEQUENCE [LARGE SCALE GENOMIC DNA]</scope>
    <source>
        <strain evidence="2">A17</strain>
        <strain evidence="3 4">cv. Jemalong A17</strain>
    </source>
</reference>
<dbReference type="PANTHER" id="PTHR33116">
    <property type="entry name" value="REVERSE TRANSCRIPTASE ZINC-BINDING DOMAIN-CONTAINING PROTEIN-RELATED-RELATED"/>
    <property type="match status" value="1"/>
</dbReference>
<evidence type="ECO:0000313" key="2">
    <source>
        <dbReference type="EMBL" id="KEH26544.1"/>
    </source>
</evidence>
<evidence type="ECO:0000313" key="3">
    <source>
        <dbReference type="EnsemblPlants" id="KEH26544"/>
    </source>
</evidence>
<dbReference type="AlphaFoldDB" id="A0A072U9S5"/>
<dbReference type="Proteomes" id="UP000002051">
    <property type="component" value="Chromosome 6"/>
</dbReference>
<protein>
    <submittedName>
        <fullName evidence="2 3">Uncharacterized protein</fullName>
    </submittedName>
</protein>
<reference evidence="3" key="3">
    <citation type="submission" date="2015-04" db="UniProtKB">
        <authorList>
            <consortium name="EnsemblPlants"/>
        </authorList>
    </citation>
    <scope>IDENTIFICATION</scope>
    <source>
        <strain evidence="3">cv. Jemalong A17</strain>
    </source>
</reference>
<feature type="signal peptide" evidence="1">
    <location>
        <begin position="1"/>
        <end position="21"/>
    </location>
</feature>
<evidence type="ECO:0000256" key="1">
    <source>
        <dbReference type="SAM" id="SignalP"/>
    </source>
</evidence>
<name>A0A072U9S5_MEDTR</name>
<keyword evidence="4" id="KW-1185">Reference proteome</keyword>
<organism evidence="2 4">
    <name type="scientific">Medicago truncatula</name>
    <name type="common">Barrel medic</name>
    <name type="synonym">Medicago tribuloides</name>
    <dbReference type="NCBI Taxonomy" id="3880"/>
    <lineage>
        <taxon>Eukaryota</taxon>
        <taxon>Viridiplantae</taxon>
        <taxon>Streptophyta</taxon>
        <taxon>Embryophyta</taxon>
        <taxon>Tracheophyta</taxon>
        <taxon>Spermatophyta</taxon>
        <taxon>Magnoliopsida</taxon>
        <taxon>eudicotyledons</taxon>
        <taxon>Gunneridae</taxon>
        <taxon>Pentapetalae</taxon>
        <taxon>rosids</taxon>
        <taxon>fabids</taxon>
        <taxon>Fabales</taxon>
        <taxon>Fabaceae</taxon>
        <taxon>Papilionoideae</taxon>
        <taxon>50 kb inversion clade</taxon>
        <taxon>NPAAA clade</taxon>
        <taxon>Hologalegina</taxon>
        <taxon>IRL clade</taxon>
        <taxon>Trifolieae</taxon>
        <taxon>Medicago</taxon>
    </lineage>
</organism>
<sequence length="172" mass="19899">MVMVKLVLLLVLQSIPDYIMSIYVRPNSIIDDNEKMTNAFCLGGGGNSLGIKWISWERVACAKEFGGTGIRNFNAFNLSMVTKQGWSFLCENRYWSGMSPMLMQRTDFENCLTNFVFDVWKYESGDIGGRVALLLWHLWDECNTPFSQHKNFRTNNQSFLHKRNVTLLKNHK</sequence>